<organism evidence="1 2">
    <name type="scientific">Aureimonas ureilytica</name>
    <dbReference type="NCBI Taxonomy" id="401562"/>
    <lineage>
        <taxon>Bacteria</taxon>
        <taxon>Pseudomonadati</taxon>
        <taxon>Pseudomonadota</taxon>
        <taxon>Alphaproteobacteria</taxon>
        <taxon>Hyphomicrobiales</taxon>
        <taxon>Aurantimonadaceae</taxon>
        <taxon>Aureimonas</taxon>
    </lineage>
</organism>
<keyword evidence="2" id="KW-1185">Reference proteome</keyword>
<name>A0A147DBM8_9HYPH</name>
<dbReference type="PATRIC" id="fig|401562.4.peg.236"/>
<reference evidence="1 2" key="1">
    <citation type="journal article" date="2016" name="Front. Microbiol.">
        <title>Genomic Resource of Rice Seed Associated Bacteria.</title>
        <authorList>
            <person name="Midha S."/>
            <person name="Bansal K."/>
            <person name="Sharma S."/>
            <person name="Kumar N."/>
            <person name="Patil P.P."/>
            <person name="Chaudhry V."/>
            <person name="Patil P.B."/>
        </authorList>
    </citation>
    <scope>NUCLEOTIDE SEQUENCE [LARGE SCALE GENOMIC DNA]</scope>
    <source>
        <strain evidence="1 2">NS365</strain>
    </source>
</reference>
<sequence length="379" mass="42138">MMILDPSFGRLQKRSLIRFLEKNGWSARTSKDGALKKFTYKDEKLSGDVNVIIDIRPTVAVTAKQYFDIVTTISQVYDSTIDAIVEKIKSISFDIIYSKIPDEYVSDKSIKLGTANQFIICMRSILAATATTEAGEGRSFPRNKKEATQYADDCRFGHTFEGSFGFTVESPIGFNDTPELFDLPSAAPFGRRVVSRLAEGLQCYEVAVLERSIDPLVSEGSGLSSNMCDELAAILEDTNLSKVEFSFEFSPEWTTPAISKDRSFSLEIGHLELLRDASNRLRATEKPKQCSIVGRITQLKTESNPSDLLDLKNERDVLVSWDSPEYGHIRVLMKLNPVDYLEAANAHMAGKFIVADGVLSKSGRSWVLSDITAVRTVNP</sequence>
<accession>A0A147DBM8</accession>
<dbReference type="AlphaFoldDB" id="A0A147DBM8"/>
<dbReference type="RefSeq" id="WP_058598435.1">
    <property type="nucleotide sequence ID" value="NZ_LDQA01000001.1"/>
</dbReference>
<evidence type="ECO:0000313" key="1">
    <source>
        <dbReference type="EMBL" id="KTR08577.1"/>
    </source>
</evidence>
<dbReference type="EMBL" id="LDQA01000001">
    <property type="protein sequence ID" value="KTR08577.1"/>
    <property type="molecule type" value="Genomic_DNA"/>
</dbReference>
<proteinExistence type="predicted"/>
<gene>
    <name evidence="1" type="ORF">NS365_01175</name>
</gene>
<dbReference type="Proteomes" id="UP000078529">
    <property type="component" value="Unassembled WGS sequence"/>
</dbReference>
<evidence type="ECO:0000313" key="2">
    <source>
        <dbReference type="Proteomes" id="UP000078529"/>
    </source>
</evidence>
<protein>
    <submittedName>
        <fullName evidence="1">Uncharacterized protein</fullName>
    </submittedName>
</protein>
<comment type="caution">
    <text evidence="1">The sequence shown here is derived from an EMBL/GenBank/DDBJ whole genome shotgun (WGS) entry which is preliminary data.</text>
</comment>